<feature type="domain" description="HTH araC/xylS-type" evidence="4">
    <location>
        <begin position="210"/>
        <end position="311"/>
    </location>
</feature>
<evidence type="ECO:0000313" key="5">
    <source>
        <dbReference type="EMBL" id="TQL40512.1"/>
    </source>
</evidence>
<reference evidence="5 6" key="1">
    <citation type="submission" date="2019-06" db="EMBL/GenBank/DDBJ databases">
        <title>Sequencing the genomes of 1000 actinobacteria strains.</title>
        <authorList>
            <person name="Klenk H.-P."/>
        </authorList>
    </citation>
    <scope>NUCLEOTIDE SEQUENCE [LARGE SCALE GENOMIC DNA]</scope>
    <source>
        <strain evidence="5 6">DSM 8803</strain>
    </source>
</reference>
<protein>
    <submittedName>
        <fullName evidence="5">AraC family transcriptional regulator</fullName>
    </submittedName>
</protein>
<dbReference type="Gene3D" id="1.10.10.60">
    <property type="entry name" value="Homeodomain-like"/>
    <property type="match status" value="1"/>
</dbReference>
<dbReference type="InterPro" id="IPR050204">
    <property type="entry name" value="AraC_XylS_family_regulators"/>
</dbReference>
<evidence type="ECO:0000313" key="6">
    <source>
        <dbReference type="Proteomes" id="UP000319094"/>
    </source>
</evidence>
<gene>
    <name evidence="5" type="ORF">FB468_3033</name>
</gene>
<dbReference type="EMBL" id="VFON01000002">
    <property type="protein sequence ID" value="TQL40512.1"/>
    <property type="molecule type" value="Genomic_DNA"/>
</dbReference>
<sequence length="311" mass="33816">MSGLTVMESLGAFRGMVSSSFVPLEVTRERERRGAPFSASMESLDTDGIAFTEIAAHPHIVERTEAGIADGGSGFYKVSLMLSGSGHLLQGGRELVIGPGDLAIYDTSRPYTLEFDNAFKTLIVMFPKDRLELPASLTDQLIAAPLSEEHPGLVPIVSTYLAQFPAQLAPLSEGVRAKLAHTSLDLLGTLFADVLDASPEQRDPHQLLLQRICGYIDEHLGSPELSPGSIAAAHYISKRHLHVLFRSADTTVSSWIKERRLERSRADLRDPALSDRTVAAIATKWGFSDAAHFSRVFKAAHGVSPREFRGA</sequence>
<dbReference type="RefSeq" id="WP_141888482.1">
    <property type="nucleotide sequence ID" value="NZ_BAAAUY010000023.1"/>
</dbReference>
<dbReference type="PROSITE" id="PS01124">
    <property type="entry name" value="HTH_ARAC_FAMILY_2"/>
    <property type="match status" value="1"/>
</dbReference>
<keyword evidence="1" id="KW-0805">Transcription regulation</keyword>
<dbReference type="PANTHER" id="PTHR46796">
    <property type="entry name" value="HTH-TYPE TRANSCRIPTIONAL ACTIVATOR RHAS-RELATED"/>
    <property type="match status" value="1"/>
</dbReference>
<comment type="caution">
    <text evidence="5">The sequence shown here is derived from an EMBL/GenBank/DDBJ whole genome shotgun (WGS) entry which is preliminary data.</text>
</comment>
<dbReference type="SMART" id="SM00342">
    <property type="entry name" value="HTH_ARAC"/>
    <property type="match status" value="1"/>
</dbReference>
<dbReference type="PROSITE" id="PS00041">
    <property type="entry name" value="HTH_ARAC_FAMILY_1"/>
    <property type="match status" value="1"/>
</dbReference>
<dbReference type="InterPro" id="IPR009057">
    <property type="entry name" value="Homeodomain-like_sf"/>
</dbReference>
<dbReference type="InterPro" id="IPR018060">
    <property type="entry name" value="HTH_AraC"/>
</dbReference>
<dbReference type="Proteomes" id="UP000319094">
    <property type="component" value="Unassembled WGS sequence"/>
</dbReference>
<evidence type="ECO:0000256" key="3">
    <source>
        <dbReference type="ARBA" id="ARBA00023163"/>
    </source>
</evidence>
<dbReference type="InterPro" id="IPR035418">
    <property type="entry name" value="AraC-bd_2"/>
</dbReference>
<dbReference type="GO" id="GO:0003700">
    <property type="term" value="F:DNA-binding transcription factor activity"/>
    <property type="evidence" value="ECO:0007669"/>
    <property type="project" value="InterPro"/>
</dbReference>
<accession>A0A542XXF9</accession>
<keyword evidence="2" id="KW-0238">DNA-binding</keyword>
<dbReference type="InterPro" id="IPR020449">
    <property type="entry name" value="Tscrpt_reg_AraC-type_HTH"/>
</dbReference>
<evidence type="ECO:0000256" key="2">
    <source>
        <dbReference type="ARBA" id="ARBA00023125"/>
    </source>
</evidence>
<dbReference type="GO" id="GO:0043565">
    <property type="term" value="F:sequence-specific DNA binding"/>
    <property type="evidence" value="ECO:0007669"/>
    <property type="project" value="InterPro"/>
</dbReference>
<dbReference type="PRINTS" id="PR00032">
    <property type="entry name" value="HTHARAC"/>
</dbReference>
<evidence type="ECO:0000259" key="4">
    <source>
        <dbReference type="PROSITE" id="PS01124"/>
    </source>
</evidence>
<dbReference type="InterPro" id="IPR018062">
    <property type="entry name" value="HTH_AraC-typ_CS"/>
</dbReference>
<dbReference type="OrthoDB" id="9799345at2"/>
<dbReference type="SUPFAM" id="SSF46689">
    <property type="entry name" value="Homeodomain-like"/>
    <property type="match status" value="1"/>
</dbReference>
<dbReference type="AlphaFoldDB" id="A0A542XXF9"/>
<dbReference type="Pfam" id="PF14525">
    <property type="entry name" value="AraC_binding_2"/>
    <property type="match status" value="1"/>
</dbReference>
<dbReference type="PANTHER" id="PTHR46796:SF6">
    <property type="entry name" value="ARAC SUBFAMILY"/>
    <property type="match status" value="1"/>
</dbReference>
<name>A0A542XXF9_9MICO</name>
<evidence type="ECO:0000256" key="1">
    <source>
        <dbReference type="ARBA" id="ARBA00023015"/>
    </source>
</evidence>
<proteinExistence type="predicted"/>
<keyword evidence="6" id="KW-1185">Reference proteome</keyword>
<dbReference type="Pfam" id="PF12833">
    <property type="entry name" value="HTH_18"/>
    <property type="match status" value="1"/>
</dbReference>
<keyword evidence="3" id="KW-0804">Transcription</keyword>
<organism evidence="5 6">
    <name type="scientific">Leucobacter komagatae</name>
    <dbReference type="NCBI Taxonomy" id="55969"/>
    <lineage>
        <taxon>Bacteria</taxon>
        <taxon>Bacillati</taxon>
        <taxon>Actinomycetota</taxon>
        <taxon>Actinomycetes</taxon>
        <taxon>Micrococcales</taxon>
        <taxon>Microbacteriaceae</taxon>
        <taxon>Leucobacter</taxon>
    </lineage>
</organism>